<gene>
    <name evidence="1" type="ORF">RHGRI_025551</name>
</gene>
<dbReference type="AlphaFoldDB" id="A0AAV6ISX4"/>
<sequence length="143" mass="15769">MADEGILSIAGRESVEVRNVLTASIQRSSVATEVQKRHPSSYKRCNVSNAPLADTMAQEGWLASPEGDHGDTVIPVFNCINSDFGKLRTMFYQGMVANEGIYISLLRHGLNLLVNLVEGLVYRFGVREVLLESEVRLSGELIM</sequence>
<organism evidence="1 2">
    <name type="scientific">Rhododendron griersonianum</name>
    <dbReference type="NCBI Taxonomy" id="479676"/>
    <lineage>
        <taxon>Eukaryota</taxon>
        <taxon>Viridiplantae</taxon>
        <taxon>Streptophyta</taxon>
        <taxon>Embryophyta</taxon>
        <taxon>Tracheophyta</taxon>
        <taxon>Spermatophyta</taxon>
        <taxon>Magnoliopsida</taxon>
        <taxon>eudicotyledons</taxon>
        <taxon>Gunneridae</taxon>
        <taxon>Pentapetalae</taxon>
        <taxon>asterids</taxon>
        <taxon>Ericales</taxon>
        <taxon>Ericaceae</taxon>
        <taxon>Ericoideae</taxon>
        <taxon>Rhodoreae</taxon>
        <taxon>Rhododendron</taxon>
    </lineage>
</organism>
<accession>A0AAV6ISX4</accession>
<evidence type="ECO:0000313" key="1">
    <source>
        <dbReference type="EMBL" id="KAG5530623.1"/>
    </source>
</evidence>
<keyword evidence="2" id="KW-1185">Reference proteome</keyword>
<name>A0AAV6ISX4_9ERIC</name>
<dbReference type="Proteomes" id="UP000823749">
    <property type="component" value="Chromosome 9"/>
</dbReference>
<protein>
    <submittedName>
        <fullName evidence="1">Uncharacterized protein</fullName>
    </submittedName>
</protein>
<dbReference type="EMBL" id="JACTNZ010000009">
    <property type="protein sequence ID" value="KAG5530623.1"/>
    <property type="molecule type" value="Genomic_DNA"/>
</dbReference>
<comment type="caution">
    <text evidence="1">The sequence shown here is derived from an EMBL/GenBank/DDBJ whole genome shotgun (WGS) entry which is preliminary data.</text>
</comment>
<proteinExistence type="predicted"/>
<evidence type="ECO:0000313" key="2">
    <source>
        <dbReference type="Proteomes" id="UP000823749"/>
    </source>
</evidence>
<reference evidence="1" key="1">
    <citation type="submission" date="2020-08" db="EMBL/GenBank/DDBJ databases">
        <title>Plant Genome Project.</title>
        <authorList>
            <person name="Zhang R.-G."/>
        </authorList>
    </citation>
    <scope>NUCLEOTIDE SEQUENCE</scope>
    <source>
        <strain evidence="1">WSP0</strain>
        <tissue evidence="1">Leaf</tissue>
    </source>
</reference>